<organism evidence="2 3">
    <name type="scientific">Camellia sinensis</name>
    <name type="common">Tea plant</name>
    <name type="synonym">Thea sinensis</name>
    <dbReference type="NCBI Taxonomy" id="4442"/>
    <lineage>
        <taxon>Eukaryota</taxon>
        <taxon>Viridiplantae</taxon>
        <taxon>Streptophyta</taxon>
        <taxon>Embryophyta</taxon>
        <taxon>Tracheophyta</taxon>
        <taxon>Spermatophyta</taxon>
        <taxon>Magnoliopsida</taxon>
        <taxon>eudicotyledons</taxon>
        <taxon>Gunneridae</taxon>
        <taxon>Pentapetalae</taxon>
        <taxon>asterids</taxon>
        <taxon>Ericales</taxon>
        <taxon>Theaceae</taxon>
        <taxon>Camellia</taxon>
    </lineage>
</organism>
<evidence type="ECO:0008006" key="4">
    <source>
        <dbReference type="Google" id="ProtNLM"/>
    </source>
</evidence>
<dbReference type="AlphaFoldDB" id="A0A7J7GKM3"/>
<protein>
    <recommendedName>
        <fullName evidence="4">Secreted protein</fullName>
    </recommendedName>
</protein>
<proteinExistence type="predicted"/>
<comment type="caution">
    <text evidence="2">The sequence shown here is derived from an EMBL/GenBank/DDBJ whole genome shotgun (WGS) entry which is preliminary data.</text>
</comment>
<accession>A0A7J7GKM3</accession>
<reference evidence="3" key="1">
    <citation type="journal article" date="2020" name="Nat. Commun.">
        <title>Genome assembly of wild tea tree DASZ reveals pedigree and selection history of tea varieties.</title>
        <authorList>
            <person name="Zhang W."/>
            <person name="Zhang Y."/>
            <person name="Qiu H."/>
            <person name="Guo Y."/>
            <person name="Wan H."/>
            <person name="Zhang X."/>
            <person name="Scossa F."/>
            <person name="Alseekh S."/>
            <person name="Zhang Q."/>
            <person name="Wang P."/>
            <person name="Xu L."/>
            <person name="Schmidt M.H."/>
            <person name="Jia X."/>
            <person name="Li D."/>
            <person name="Zhu A."/>
            <person name="Guo F."/>
            <person name="Chen W."/>
            <person name="Ni D."/>
            <person name="Usadel B."/>
            <person name="Fernie A.R."/>
            <person name="Wen W."/>
        </authorList>
    </citation>
    <scope>NUCLEOTIDE SEQUENCE [LARGE SCALE GENOMIC DNA]</scope>
    <source>
        <strain evidence="3">cv. G240</strain>
    </source>
</reference>
<name>A0A7J7GKM3_CAMSI</name>
<evidence type="ECO:0000313" key="2">
    <source>
        <dbReference type="EMBL" id="KAF5939994.1"/>
    </source>
</evidence>
<dbReference type="Proteomes" id="UP000593564">
    <property type="component" value="Unassembled WGS sequence"/>
</dbReference>
<sequence>MFRKQTLFFLFLSEVAIEQSFWSCRGSSGQMSGQNQGGVAPVVVEQWDRGDERPVRCESEGLVETLTQ</sequence>
<feature type="chain" id="PRO_5029441527" description="Secreted protein" evidence="1">
    <location>
        <begin position="19"/>
        <end position="68"/>
    </location>
</feature>
<gene>
    <name evidence="2" type="ORF">HYC85_021161</name>
</gene>
<evidence type="ECO:0000313" key="3">
    <source>
        <dbReference type="Proteomes" id="UP000593564"/>
    </source>
</evidence>
<dbReference type="EMBL" id="JACBKZ010000010">
    <property type="protein sequence ID" value="KAF5939994.1"/>
    <property type="molecule type" value="Genomic_DNA"/>
</dbReference>
<feature type="signal peptide" evidence="1">
    <location>
        <begin position="1"/>
        <end position="18"/>
    </location>
</feature>
<evidence type="ECO:0000256" key="1">
    <source>
        <dbReference type="SAM" id="SignalP"/>
    </source>
</evidence>
<reference evidence="2 3" key="2">
    <citation type="submission" date="2020-07" db="EMBL/GenBank/DDBJ databases">
        <title>Genome assembly of wild tea tree DASZ reveals pedigree and selection history of tea varieties.</title>
        <authorList>
            <person name="Zhang W."/>
        </authorList>
    </citation>
    <scope>NUCLEOTIDE SEQUENCE [LARGE SCALE GENOMIC DNA]</scope>
    <source>
        <strain evidence="3">cv. G240</strain>
        <tissue evidence="2">Leaf</tissue>
    </source>
</reference>
<keyword evidence="1" id="KW-0732">Signal</keyword>
<keyword evidence="3" id="KW-1185">Reference proteome</keyword>